<protein>
    <recommendedName>
        <fullName evidence="3">F-box domain-containing protein</fullName>
    </recommendedName>
</protein>
<dbReference type="AlphaFoldDB" id="A0A8H6HP69"/>
<accession>A0A8H6HP69</accession>
<comment type="caution">
    <text evidence="1">The sequence shown here is derived from an EMBL/GenBank/DDBJ whole genome shotgun (WGS) entry which is preliminary data.</text>
</comment>
<sequence>MSTIADSQRVLDLEIGKLEQDLVSLKRRRNGLSPISQLPTELMCKIFHLSIQTIEWARKPNRHEEARRSISHVSHGWRTVALEWPKLWAEIHIRDRTKVENLDLVRTRAKDLPLSIDFDGNTVYGTPGVQHMFRTETERLANVVLYAPIEVLRSLLLKLKACRNTIQSLELGAPKISDWTRGTQTQMDSFCNFPKLRHLRIVGWDTLFIPPAAFNPTSLTTLEVRFFSLPAANVIRALLASLGNVAHRLTSLFLDFTLPSHLEDAPLGIAGALPIDMQCLEDISLVSNGHRVLSALSSVIRVPSSIRTVTIGAQQGASSQDISLALHHACTNIPSPRFLHINNEFDHSDGTYKMDVCALKKGPLRSQWNTHSSLRLSFFHPPYAGRPPPGAEPYTFPSSLVNPANWLFSALLHIVVTCPLPAPFWKALASVPTLGFIEYRVTHLEDVFYRTLEEGVETDSDQVGAGDRKFYPSLVVIGIRFQQKSLSWGVEFAERLVITLLHKYQGMGPRHFKWLSFMGCHRHLDADTLRLLFSVSEKVYWNGRLEVAI</sequence>
<proteinExistence type="predicted"/>
<evidence type="ECO:0008006" key="3">
    <source>
        <dbReference type="Google" id="ProtNLM"/>
    </source>
</evidence>
<dbReference type="EMBL" id="JACGCI010000060">
    <property type="protein sequence ID" value="KAF6749932.1"/>
    <property type="molecule type" value="Genomic_DNA"/>
</dbReference>
<dbReference type="SUPFAM" id="SSF52047">
    <property type="entry name" value="RNI-like"/>
    <property type="match status" value="1"/>
</dbReference>
<organism evidence="1 2">
    <name type="scientific">Ephemerocybe angulata</name>
    <dbReference type="NCBI Taxonomy" id="980116"/>
    <lineage>
        <taxon>Eukaryota</taxon>
        <taxon>Fungi</taxon>
        <taxon>Dikarya</taxon>
        <taxon>Basidiomycota</taxon>
        <taxon>Agaricomycotina</taxon>
        <taxon>Agaricomycetes</taxon>
        <taxon>Agaricomycetidae</taxon>
        <taxon>Agaricales</taxon>
        <taxon>Agaricineae</taxon>
        <taxon>Psathyrellaceae</taxon>
        <taxon>Ephemerocybe</taxon>
    </lineage>
</organism>
<evidence type="ECO:0000313" key="1">
    <source>
        <dbReference type="EMBL" id="KAF6749932.1"/>
    </source>
</evidence>
<reference evidence="1 2" key="1">
    <citation type="submission" date="2020-07" db="EMBL/GenBank/DDBJ databases">
        <title>Comparative genomics of pyrophilous fungi reveals a link between fire events and developmental genes.</title>
        <authorList>
            <consortium name="DOE Joint Genome Institute"/>
            <person name="Steindorff A.S."/>
            <person name="Carver A."/>
            <person name="Calhoun S."/>
            <person name="Stillman K."/>
            <person name="Liu H."/>
            <person name="Lipzen A."/>
            <person name="Pangilinan J."/>
            <person name="Labutti K."/>
            <person name="Bruns T.D."/>
            <person name="Grigoriev I.V."/>
        </authorList>
    </citation>
    <scope>NUCLEOTIDE SEQUENCE [LARGE SCALE GENOMIC DNA]</scope>
    <source>
        <strain evidence="1 2">CBS 144469</strain>
    </source>
</reference>
<keyword evidence="2" id="KW-1185">Reference proteome</keyword>
<dbReference type="OrthoDB" id="2921198at2759"/>
<name>A0A8H6HP69_9AGAR</name>
<evidence type="ECO:0000313" key="2">
    <source>
        <dbReference type="Proteomes" id="UP000521943"/>
    </source>
</evidence>
<gene>
    <name evidence="1" type="ORF">DFP72DRAFT_533019</name>
</gene>
<dbReference type="Proteomes" id="UP000521943">
    <property type="component" value="Unassembled WGS sequence"/>
</dbReference>